<feature type="region of interest" description="Disordered" evidence="1">
    <location>
        <begin position="1"/>
        <end position="26"/>
    </location>
</feature>
<evidence type="ECO:0000256" key="1">
    <source>
        <dbReference type="SAM" id="MobiDB-lite"/>
    </source>
</evidence>
<name>A0A6J4VDH1_9BACT</name>
<proteinExistence type="predicted"/>
<accession>A0A6J4VDH1</accession>
<evidence type="ECO:0000313" key="2">
    <source>
        <dbReference type="EMBL" id="CAA9574228.1"/>
    </source>
</evidence>
<protein>
    <submittedName>
        <fullName evidence="2">Uncharacterized protein</fullName>
    </submittedName>
</protein>
<gene>
    <name evidence="2" type="ORF">AVDCRST_MAG19-3149</name>
</gene>
<dbReference type="EMBL" id="CADCWL010000164">
    <property type="protein sequence ID" value="CAA9574228.1"/>
    <property type="molecule type" value="Genomic_DNA"/>
</dbReference>
<reference evidence="2" key="1">
    <citation type="submission" date="2020-02" db="EMBL/GenBank/DDBJ databases">
        <authorList>
            <person name="Meier V. D."/>
        </authorList>
    </citation>
    <scope>NUCLEOTIDE SEQUENCE</scope>
    <source>
        <strain evidence="2">AVDCRST_MAG19</strain>
    </source>
</reference>
<sequence length="57" mass="5887">MNVGREQGSPGVCPSGGGPAVPGWGVRGTLQNRRAAFAVSHRLGGEDPALTSQSLRW</sequence>
<organism evidence="2">
    <name type="scientific">uncultured Thermomicrobiales bacterium</name>
    <dbReference type="NCBI Taxonomy" id="1645740"/>
    <lineage>
        <taxon>Bacteria</taxon>
        <taxon>Pseudomonadati</taxon>
        <taxon>Thermomicrobiota</taxon>
        <taxon>Thermomicrobia</taxon>
        <taxon>Thermomicrobiales</taxon>
        <taxon>environmental samples</taxon>
    </lineage>
</organism>
<dbReference type="AlphaFoldDB" id="A0A6J4VDH1"/>